<organism evidence="2">
    <name type="scientific">Oceaniferula spumae</name>
    <dbReference type="NCBI Taxonomy" id="2979115"/>
    <lineage>
        <taxon>Bacteria</taxon>
        <taxon>Pseudomonadati</taxon>
        <taxon>Verrucomicrobiota</taxon>
        <taxon>Verrucomicrobiia</taxon>
        <taxon>Verrucomicrobiales</taxon>
        <taxon>Verrucomicrobiaceae</taxon>
        <taxon>Oceaniferula</taxon>
    </lineage>
</organism>
<sequence length="99" mass="11497">MIWKPANPRFERQALTALWWIMGTATLVFVVLVVIPAVFGWFMDFRSTPGELASRAITYDRELVAGGDDTEWYLRLLKNPWAWGAVLFLAWMQNTFSNR</sequence>
<dbReference type="KEGG" id="osu:NT6N_03100"/>
<dbReference type="EMBL" id="AP026866">
    <property type="protein sequence ID" value="BDS05270.1"/>
    <property type="molecule type" value="Genomic_DNA"/>
</dbReference>
<feature type="transmembrane region" description="Helical" evidence="1">
    <location>
        <begin position="17"/>
        <end position="42"/>
    </location>
</feature>
<keyword evidence="1" id="KW-1133">Transmembrane helix</keyword>
<protein>
    <recommendedName>
        <fullName evidence="3">ABC transporter permease</fullName>
    </recommendedName>
</protein>
<evidence type="ECO:0000256" key="1">
    <source>
        <dbReference type="SAM" id="Phobius"/>
    </source>
</evidence>
<dbReference type="AlphaFoldDB" id="A0AAT9FH21"/>
<keyword evidence="1" id="KW-0812">Transmembrane</keyword>
<gene>
    <name evidence="2" type="ORF">NT6N_03100</name>
</gene>
<evidence type="ECO:0008006" key="3">
    <source>
        <dbReference type="Google" id="ProtNLM"/>
    </source>
</evidence>
<accession>A0AAT9FH21</accession>
<proteinExistence type="predicted"/>
<reference evidence="2" key="1">
    <citation type="submission" date="2024-07" db="EMBL/GenBank/DDBJ databases">
        <title>Complete genome sequence of Verrucomicrobiaceae bacterium NT6N.</title>
        <authorList>
            <person name="Huang C."/>
            <person name="Takami H."/>
            <person name="Hamasaki K."/>
        </authorList>
    </citation>
    <scope>NUCLEOTIDE SEQUENCE</scope>
    <source>
        <strain evidence="2">NT6N</strain>
    </source>
</reference>
<keyword evidence="1" id="KW-0472">Membrane</keyword>
<evidence type="ECO:0000313" key="2">
    <source>
        <dbReference type="EMBL" id="BDS05270.1"/>
    </source>
</evidence>
<name>A0AAT9FH21_9BACT</name>